<dbReference type="GO" id="GO:0006012">
    <property type="term" value="P:galactose metabolic process"/>
    <property type="evidence" value="ECO:0007669"/>
    <property type="project" value="UniProtKB-UniPathway"/>
</dbReference>
<comment type="pathway">
    <text evidence="6">Carbohydrate metabolism; galactose metabolism.</text>
</comment>
<keyword evidence="9" id="KW-1185">Reference proteome</keyword>
<dbReference type="AlphaFoldDB" id="A0A0S4JG28"/>
<evidence type="ECO:0000313" key="9">
    <source>
        <dbReference type="Proteomes" id="UP000051952"/>
    </source>
</evidence>
<gene>
    <name evidence="8" type="ORF">BSAL_26575</name>
</gene>
<comment type="subunit">
    <text evidence="6">Homodimer.</text>
</comment>
<dbReference type="OMA" id="GEHLICN"/>
<comment type="catalytic activity">
    <reaction evidence="6">
        <text>UDP-alpha-D-glucose = UDP-alpha-D-galactose</text>
        <dbReference type="Rhea" id="RHEA:22168"/>
        <dbReference type="ChEBI" id="CHEBI:58885"/>
        <dbReference type="ChEBI" id="CHEBI:66914"/>
        <dbReference type="EC" id="5.1.3.2"/>
    </reaction>
</comment>
<keyword evidence="3 6" id="KW-0520">NAD</keyword>
<evidence type="ECO:0000256" key="1">
    <source>
        <dbReference type="ARBA" id="ARBA00001911"/>
    </source>
</evidence>
<dbReference type="UniPathway" id="UPA00214"/>
<dbReference type="OrthoDB" id="9402762at2759"/>
<dbReference type="Pfam" id="PF16363">
    <property type="entry name" value="GDP_Man_Dehyd"/>
    <property type="match status" value="1"/>
</dbReference>
<dbReference type="PANTHER" id="PTHR43725">
    <property type="entry name" value="UDP-GLUCOSE 4-EPIMERASE"/>
    <property type="match status" value="1"/>
</dbReference>
<dbReference type="SUPFAM" id="SSF51735">
    <property type="entry name" value="NAD(P)-binding Rossmann-fold domains"/>
    <property type="match status" value="1"/>
</dbReference>
<dbReference type="EC" id="5.1.3.2" evidence="6"/>
<protein>
    <recommendedName>
        <fullName evidence="6">UDP-glucose 4-epimerase</fullName>
        <ecNumber evidence="6">5.1.3.2</ecNumber>
    </recommendedName>
</protein>
<feature type="domain" description="NAD(P)-binding" evidence="7">
    <location>
        <begin position="4"/>
        <end position="311"/>
    </location>
</feature>
<sequence>MKVLVCGGAGYIGSHVVREMVRSSQHKVVVLDLLAATHGHKSHIETGVPLEVGDVRDEAFLERVFSEHKPDAVIHMCAWLSVPESVREPLAYFDNNVVGTLRVLQAMKNHGCKQIVFSSTAALFGTPESTPIKPDARKAPESPYGDTKFAAELMINACETAYGIRGVHLRYFNACGAHVDGDIGETHDPETHLIPLVLQVALGQRDHIKIFGTDYATPDGTCVRDYVHVTDLSTAHIQALDYLEKGGKTDAFNLGLADGFSVKEVIESCRKVTGHPIPAVLAPRREGDPPILVASGEKAKSILGWKPQFDTIEKIIETAWKFHVSHPKGYKC</sequence>
<organism evidence="8 9">
    <name type="scientific">Bodo saltans</name>
    <name type="common">Flagellated protozoan</name>
    <dbReference type="NCBI Taxonomy" id="75058"/>
    <lineage>
        <taxon>Eukaryota</taxon>
        <taxon>Discoba</taxon>
        <taxon>Euglenozoa</taxon>
        <taxon>Kinetoplastea</taxon>
        <taxon>Metakinetoplastina</taxon>
        <taxon>Eubodonida</taxon>
        <taxon>Bodonidae</taxon>
        <taxon>Bodo</taxon>
    </lineage>
</organism>
<name>A0A0S4JG28_BODSA</name>
<dbReference type="InterPro" id="IPR036291">
    <property type="entry name" value="NAD(P)-bd_dom_sf"/>
</dbReference>
<evidence type="ECO:0000256" key="4">
    <source>
        <dbReference type="ARBA" id="ARBA00023235"/>
    </source>
</evidence>
<proteinExistence type="inferred from homology"/>
<dbReference type="InterPro" id="IPR005886">
    <property type="entry name" value="UDP_G4E"/>
</dbReference>
<dbReference type="Gene3D" id="3.40.50.720">
    <property type="entry name" value="NAD(P)-binding Rossmann-like Domain"/>
    <property type="match status" value="1"/>
</dbReference>
<dbReference type="CDD" id="cd05247">
    <property type="entry name" value="UDP_G4E_1_SDR_e"/>
    <property type="match status" value="1"/>
</dbReference>
<dbReference type="NCBIfam" id="TIGR01179">
    <property type="entry name" value="galE"/>
    <property type="match status" value="1"/>
</dbReference>
<evidence type="ECO:0000259" key="7">
    <source>
        <dbReference type="Pfam" id="PF16363"/>
    </source>
</evidence>
<dbReference type="VEuPathDB" id="TriTrypDB:BSAL_26575"/>
<evidence type="ECO:0000256" key="5">
    <source>
        <dbReference type="ARBA" id="ARBA00023277"/>
    </source>
</evidence>
<dbReference type="PANTHER" id="PTHR43725:SF53">
    <property type="entry name" value="UDP-ARABINOSE 4-EPIMERASE 1"/>
    <property type="match status" value="1"/>
</dbReference>
<evidence type="ECO:0000256" key="3">
    <source>
        <dbReference type="ARBA" id="ARBA00023027"/>
    </source>
</evidence>
<dbReference type="Proteomes" id="UP000051952">
    <property type="component" value="Unassembled WGS sequence"/>
</dbReference>
<dbReference type="Gene3D" id="3.90.25.10">
    <property type="entry name" value="UDP-galactose 4-epimerase, domain 1"/>
    <property type="match status" value="1"/>
</dbReference>
<evidence type="ECO:0000256" key="2">
    <source>
        <dbReference type="ARBA" id="ARBA00007637"/>
    </source>
</evidence>
<reference evidence="9" key="1">
    <citation type="submission" date="2015-09" db="EMBL/GenBank/DDBJ databases">
        <authorList>
            <consortium name="Pathogen Informatics"/>
        </authorList>
    </citation>
    <scope>NUCLEOTIDE SEQUENCE [LARGE SCALE GENOMIC DNA]</scope>
    <source>
        <strain evidence="9">Lake Konstanz</strain>
    </source>
</reference>
<evidence type="ECO:0000313" key="8">
    <source>
        <dbReference type="EMBL" id="CUG90414.1"/>
    </source>
</evidence>
<comment type="cofactor">
    <cofactor evidence="1 6">
        <name>NAD(+)</name>
        <dbReference type="ChEBI" id="CHEBI:57540"/>
    </cofactor>
</comment>
<dbReference type="EMBL" id="CYKH01001823">
    <property type="protein sequence ID" value="CUG90414.1"/>
    <property type="molecule type" value="Genomic_DNA"/>
</dbReference>
<keyword evidence="4 6" id="KW-0413">Isomerase</keyword>
<accession>A0A0S4JG28</accession>
<dbReference type="InterPro" id="IPR016040">
    <property type="entry name" value="NAD(P)-bd_dom"/>
</dbReference>
<evidence type="ECO:0000256" key="6">
    <source>
        <dbReference type="RuleBase" id="RU366046"/>
    </source>
</evidence>
<comment type="similarity">
    <text evidence="2 6">Belongs to the NAD(P)-dependent epimerase/dehydratase family.</text>
</comment>
<dbReference type="GO" id="GO:0003978">
    <property type="term" value="F:UDP-glucose 4-epimerase activity"/>
    <property type="evidence" value="ECO:0007669"/>
    <property type="project" value="UniProtKB-UniRule"/>
</dbReference>
<keyword evidence="5 6" id="KW-0119">Carbohydrate metabolism</keyword>